<reference evidence="1 2" key="1">
    <citation type="submission" date="2021-03" db="EMBL/GenBank/DDBJ databases">
        <title>Sequencing the genomes of 1000 actinobacteria strains.</title>
        <authorList>
            <person name="Klenk H.-P."/>
        </authorList>
    </citation>
    <scope>NUCLEOTIDE SEQUENCE [LARGE SCALE GENOMIC DNA]</scope>
    <source>
        <strain evidence="1 2">DSM 12544</strain>
    </source>
</reference>
<sequence>MGELTPAQSAAVLSFAADSALGVGLRAVRRAGPLRGAVMGFQAFDLVGGLVAFQCAGTRSKYADGTGLRRLAFPVLHVQPYIVPLTGEGSWTVAAGRHLAAVASTAALDQVEMKPRSRRVTANIVAAGLSLCDLAVADSRQRWFGPVYLFKVVGRHASLMPG</sequence>
<evidence type="ECO:0000313" key="1">
    <source>
        <dbReference type="EMBL" id="MBP2318833.1"/>
    </source>
</evidence>
<proteinExistence type="predicted"/>
<name>A0ABS4T4M1_9MICC</name>
<organism evidence="1 2">
    <name type="scientific">Nesterenkonia lacusekhoensis</name>
    <dbReference type="NCBI Taxonomy" id="150832"/>
    <lineage>
        <taxon>Bacteria</taxon>
        <taxon>Bacillati</taxon>
        <taxon>Actinomycetota</taxon>
        <taxon>Actinomycetes</taxon>
        <taxon>Micrococcales</taxon>
        <taxon>Micrococcaceae</taxon>
        <taxon>Nesterenkonia</taxon>
    </lineage>
</organism>
<accession>A0ABS4T4M1</accession>
<keyword evidence="2" id="KW-1185">Reference proteome</keyword>
<evidence type="ECO:0000313" key="2">
    <source>
        <dbReference type="Proteomes" id="UP001519331"/>
    </source>
</evidence>
<dbReference type="RefSeq" id="WP_210049272.1">
    <property type="nucleotide sequence ID" value="NZ_JAGINX010000001.1"/>
</dbReference>
<comment type="caution">
    <text evidence="1">The sequence shown here is derived from an EMBL/GenBank/DDBJ whole genome shotgun (WGS) entry which is preliminary data.</text>
</comment>
<gene>
    <name evidence="1" type="ORF">JOF45_001852</name>
</gene>
<protein>
    <submittedName>
        <fullName evidence="1">Uncharacterized protein</fullName>
    </submittedName>
</protein>
<dbReference type="EMBL" id="JAGINX010000001">
    <property type="protein sequence ID" value="MBP2318833.1"/>
    <property type="molecule type" value="Genomic_DNA"/>
</dbReference>
<dbReference type="Proteomes" id="UP001519331">
    <property type="component" value="Unassembled WGS sequence"/>
</dbReference>